<protein>
    <submittedName>
        <fullName evidence="4">GAF domain-containing protein</fullName>
    </submittedName>
</protein>
<comment type="caution">
    <text evidence="4">The sequence shown here is derived from an EMBL/GenBank/DDBJ whole genome shotgun (WGS) entry which is preliminary data.</text>
</comment>
<dbReference type="Pfam" id="PF07228">
    <property type="entry name" value="SpoIIE"/>
    <property type="match status" value="1"/>
</dbReference>
<dbReference type="SUPFAM" id="SSF81606">
    <property type="entry name" value="PP2C-like"/>
    <property type="match status" value="1"/>
</dbReference>
<name>A0A3N2CTT1_9ACTN</name>
<organism evidence="4 5">
    <name type="scientific">Nocardioides aurantiacus</name>
    <dbReference type="NCBI Taxonomy" id="86796"/>
    <lineage>
        <taxon>Bacteria</taxon>
        <taxon>Bacillati</taxon>
        <taxon>Actinomycetota</taxon>
        <taxon>Actinomycetes</taxon>
        <taxon>Propionibacteriales</taxon>
        <taxon>Nocardioidaceae</taxon>
        <taxon>Nocardioides</taxon>
    </lineage>
</organism>
<evidence type="ECO:0000313" key="5">
    <source>
        <dbReference type="Proteomes" id="UP000281738"/>
    </source>
</evidence>
<evidence type="ECO:0000259" key="3">
    <source>
        <dbReference type="SMART" id="SM00331"/>
    </source>
</evidence>
<keyword evidence="5" id="KW-1185">Reference proteome</keyword>
<dbReference type="CDD" id="cd16936">
    <property type="entry name" value="HATPase_RsbW-like"/>
    <property type="match status" value="1"/>
</dbReference>
<dbReference type="PANTHER" id="PTHR43156:SF2">
    <property type="entry name" value="STAGE II SPORULATION PROTEIN E"/>
    <property type="match status" value="1"/>
</dbReference>
<dbReference type="EMBL" id="RKHO01000001">
    <property type="protein sequence ID" value="ROR90818.1"/>
    <property type="molecule type" value="Genomic_DNA"/>
</dbReference>
<dbReference type="AlphaFoldDB" id="A0A3N2CTT1"/>
<dbReference type="Pfam" id="PF13581">
    <property type="entry name" value="HATPase_c_2"/>
    <property type="match status" value="1"/>
</dbReference>
<dbReference type="Gene3D" id="3.30.565.10">
    <property type="entry name" value="Histidine kinase-like ATPase, C-terminal domain"/>
    <property type="match status" value="1"/>
</dbReference>
<gene>
    <name evidence="4" type="ORF">EDD33_1666</name>
</gene>
<dbReference type="SUPFAM" id="SSF55874">
    <property type="entry name" value="ATPase domain of HSP90 chaperone/DNA topoisomerase II/histidine kinase"/>
    <property type="match status" value="1"/>
</dbReference>
<dbReference type="Gene3D" id="3.30.450.40">
    <property type="match status" value="2"/>
</dbReference>
<evidence type="ECO:0000259" key="2">
    <source>
        <dbReference type="SMART" id="SM00065"/>
    </source>
</evidence>
<dbReference type="Pfam" id="PF13185">
    <property type="entry name" value="GAF_2"/>
    <property type="match status" value="2"/>
</dbReference>
<dbReference type="InterPro" id="IPR003018">
    <property type="entry name" value="GAF"/>
</dbReference>
<dbReference type="SMART" id="SM00331">
    <property type="entry name" value="PP2C_SIG"/>
    <property type="match status" value="1"/>
</dbReference>
<dbReference type="InterPro" id="IPR029016">
    <property type="entry name" value="GAF-like_dom_sf"/>
</dbReference>
<feature type="domain" description="PPM-type phosphatase" evidence="3">
    <location>
        <begin position="392"/>
        <end position="621"/>
    </location>
</feature>
<dbReference type="SUPFAM" id="SSF55781">
    <property type="entry name" value="GAF domain-like"/>
    <property type="match status" value="2"/>
</dbReference>
<evidence type="ECO:0000313" key="4">
    <source>
        <dbReference type="EMBL" id="ROR90818.1"/>
    </source>
</evidence>
<feature type="domain" description="GAF" evidence="2">
    <location>
        <begin position="27"/>
        <end position="175"/>
    </location>
</feature>
<feature type="domain" description="GAF" evidence="2">
    <location>
        <begin position="203"/>
        <end position="357"/>
    </location>
</feature>
<keyword evidence="1" id="KW-0378">Hydrolase</keyword>
<dbReference type="InterPro" id="IPR003594">
    <property type="entry name" value="HATPase_dom"/>
</dbReference>
<dbReference type="GO" id="GO:0016791">
    <property type="term" value="F:phosphatase activity"/>
    <property type="evidence" value="ECO:0007669"/>
    <property type="project" value="TreeGrafter"/>
</dbReference>
<dbReference type="InterPro" id="IPR036457">
    <property type="entry name" value="PPM-type-like_dom_sf"/>
</dbReference>
<dbReference type="Gene3D" id="3.60.40.10">
    <property type="entry name" value="PPM-type phosphatase domain"/>
    <property type="match status" value="1"/>
</dbReference>
<evidence type="ECO:0000256" key="1">
    <source>
        <dbReference type="ARBA" id="ARBA00022801"/>
    </source>
</evidence>
<proteinExistence type="predicted"/>
<dbReference type="InterPro" id="IPR001932">
    <property type="entry name" value="PPM-type_phosphatase-like_dom"/>
</dbReference>
<accession>A0A3N2CTT1</accession>
<sequence length="748" mass="79733">MGARVQRILDDLHVFVEMTEAITSDLDLDRVLQSVTDAGTRLSAARFGAFFYHSSDDGATRGGLRVASGVGPQEFAHLPVPRLVELFSATFAGRETVRLDDVGDDLPDAVRRGRRPLRSYLGTPVVARSGEVIGALLFGHPEVAAFDERSEDVVRLVATQAAVAVENARSYAQEQLARREAEQAAERLALLQTITSRLARADDRDQVLLAVVDTLVGPLGASRVGVYLREGSVYRAAAGVSVAPARGATEAPQRPQHAEFPAEGDNPVAVCAAERRPLVHESVADLAARFPRVGAAVTGMEASVLLPLVVGERTLGVLALAWREPRVFDAVELDWLRSAVEQLSLALLQVELRDSEAAAQAALRDSAAYAISVSQTLQRSLLPLALPDVESLAVAVRYVPSAVDAEVGGDWYDVIATPDGAVVLVIGDVQGHSIGAAAVMGQLRVALNAYLVESHPPHVALARVNRVMETLRTDAIATCCLVRIEPATGHVTVVRAGHTLPLLWRADGEVVEVEGDGGIPLGVLPEWEWPTTELHLGAGDRLLLYTDGLVEVPGEDVDEGVAALLREVATTGSGDGTTAAARDGDVTSAARQERLEDDVDDVLARVGVRARDDVAVLACEYAGPAASYRREELHVATVPEVATARGFGRRTLVRWGLLHLDDVVSLLITELVTNALVHTEGPARLELRRHEGAVRVMVTDSLSKVPRPRAVDSDATGGRGLLVVGALSTEWGVEPRGEGKTVWADVRA</sequence>
<dbReference type="SMART" id="SM00065">
    <property type="entry name" value="GAF"/>
    <property type="match status" value="2"/>
</dbReference>
<reference evidence="4 5" key="1">
    <citation type="submission" date="2018-11" db="EMBL/GenBank/DDBJ databases">
        <title>Sequencing the genomes of 1000 actinobacteria strains.</title>
        <authorList>
            <person name="Klenk H.-P."/>
        </authorList>
    </citation>
    <scope>NUCLEOTIDE SEQUENCE [LARGE SCALE GENOMIC DNA]</scope>
    <source>
        <strain evidence="4 5">DSM 12652</strain>
    </source>
</reference>
<dbReference type="PANTHER" id="PTHR43156">
    <property type="entry name" value="STAGE II SPORULATION PROTEIN E-RELATED"/>
    <property type="match status" value="1"/>
</dbReference>
<dbReference type="InterPro" id="IPR036890">
    <property type="entry name" value="HATPase_C_sf"/>
</dbReference>
<dbReference type="InterPro" id="IPR052016">
    <property type="entry name" value="Bact_Sigma-Reg"/>
</dbReference>
<dbReference type="Proteomes" id="UP000281738">
    <property type="component" value="Unassembled WGS sequence"/>
</dbReference>